<evidence type="ECO:0000256" key="1">
    <source>
        <dbReference type="SAM" id="MobiDB-lite"/>
    </source>
</evidence>
<gene>
    <name evidence="2" type="ORF">DGG96_13475</name>
    <name evidence="3" type="ORF">ELY20_02755</name>
</gene>
<feature type="region of interest" description="Disordered" evidence="1">
    <location>
        <begin position="386"/>
        <end position="425"/>
    </location>
</feature>
<feature type="compositionally biased region" description="Low complexity" evidence="1">
    <location>
        <begin position="280"/>
        <end position="298"/>
    </location>
</feature>
<feature type="region of interest" description="Disordered" evidence="1">
    <location>
        <begin position="268"/>
        <end position="329"/>
    </location>
</feature>
<reference evidence="2 4" key="1">
    <citation type="submission" date="2018-05" db="EMBL/GenBank/DDBJ databases">
        <title>Legionella qingyii sp.nov., whole genome shotgun sequence.</title>
        <authorList>
            <person name="Wu H."/>
            <person name="Zhu Q."/>
            <person name="Hu C."/>
        </authorList>
    </citation>
    <scope>NUCLEOTIDE SEQUENCE [LARGE SCALE GENOMIC DNA]</scope>
    <source>
        <strain evidence="2 4">HEB18</strain>
    </source>
</reference>
<evidence type="ECO:0000313" key="2">
    <source>
        <dbReference type="EMBL" id="PWY55185.1"/>
    </source>
</evidence>
<protein>
    <submittedName>
        <fullName evidence="2">Uncharacterized protein</fullName>
    </submittedName>
</protein>
<evidence type="ECO:0000313" key="3">
    <source>
        <dbReference type="EMBL" id="RUR25393.1"/>
    </source>
</evidence>
<dbReference type="Proteomes" id="UP000287374">
    <property type="component" value="Unassembled WGS sequence"/>
</dbReference>
<evidence type="ECO:0000313" key="4">
    <source>
        <dbReference type="Proteomes" id="UP000247152"/>
    </source>
</evidence>
<proteinExistence type="predicted"/>
<reference evidence="3 5" key="2">
    <citation type="submission" date="2018-12" db="EMBL/GenBank/DDBJ databases">
        <title>Legionella sp,whole genome shotgun sequence.</title>
        <authorList>
            <person name="Wu H."/>
        </authorList>
    </citation>
    <scope>NUCLEOTIDE SEQUENCE [LARGE SCALE GENOMIC DNA]</scope>
    <source>
        <strain evidence="3">Km489</strain>
        <strain evidence="5">km489</strain>
    </source>
</reference>
<sequence length="425" mass="46886">MSEILARQATDLLKRIRDKKQRIILEHITKKSPPDVIADITSFEPAKVLISLMAFFPVNIEEKKSAYIDFLAQYFPEILCSTMFMSREKAAKWPPVVIWQDITEVLHNKLSTELDFANYYLDYYTLLMIKDSSQHVPNIDLGQIAPAAAKNYCEQNKLDKGKFFNQFLGGFGRSVVSFIFGYGVLYQFLYGRTHDQIAEDLQAALSENKDRPSDFSPIAPTSEAESGLTVGEELIADAEVYIDQPPTPTTSPAKVLGRLASANLPMRIEPISPDSTSAKLPSLVSSTPLTSPSSPSPSQLGGSMRPEDSPDFADSALATKDFSTPPAKRPVLSQSVLEFSPVKRGFTYSPVKKSLSFSPVSKDSALAFSPVKEGRTTFFFQVSGNNSFSPPQVRRSGDLSLTTIPQPRWSDAEEVPSNTMDSKLG</sequence>
<dbReference type="Proteomes" id="UP000247152">
    <property type="component" value="Unassembled WGS sequence"/>
</dbReference>
<keyword evidence="5" id="KW-1185">Reference proteome</keyword>
<dbReference type="RefSeq" id="WP_110143175.1">
    <property type="nucleotide sequence ID" value="NZ_QHJG01000021.1"/>
</dbReference>
<feature type="region of interest" description="Disordered" evidence="1">
    <location>
        <begin position="208"/>
        <end position="227"/>
    </location>
</feature>
<accession>A0A317U1T1</accession>
<organism evidence="2 4">
    <name type="scientific">Legionella qingyii</name>
    <dbReference type="NCBI Taxonomy" id="2184757"/>
    <lineage>
        <taxon>Bacteria</taxon>
        <taxon>Pseudomonadati</taxon>
        <taxon>Pseudomonadota</taxon>
        <taxon>Gammaproteobacteria</taxon>
        <taxon>Legionellales</taxon>
        <taxon>Legionellaceae</taxon>
        <taxon>Legionella</taxon>
    </lineage>
</organism>
<dbReference type="AlphaFoldDB" id="A0A317U1T1"/>
<comment type="caution">
    <text evidence="2">The sequence shown here is derived from an EMBL/GenBank/DDBJ whole genome shotgun (WGS) entry which is preliminary data.</text>
</comment>
<name>A0A317U1T1_9GAMM</name>
<feature type="compositionally biased region" description="Polar residues" evidence="1">
    <location>
        <begin position="416"/>
        <end position="425"/>
    </location>
</feature>
<evidence type="ECO:0000313" key="5">
    <source>
        <dbReference type="Proteomes" id="UP000287374"/>
    </source>
</evidence>
<dbReference type="EMBL" id="RZGX01000003">
    <property type="protein sequence ID" value="RUR25393.1"/>
    <property type="molecule type" value="Genomic_DNA"/>
</dbReference>
<dbReference type="EMBL" id="QHJG01000021">
    <property type="protein sequence ID" value="PWY55185.1"/>
    <property type="molecule type" value="Genomic_DNA"/>
</dbReference>